<gene>
    <name evidence="2" type="ORF">Ctob_012934</name>
</gene>
<dbReference type="Proteomes" id="UP000037460">
    <property type="component" value="Unassembled WGS sequence"/>
</dbReference>
<keyword evidence="3" id="KW-1185">Reference proteome</keyword>
<organism evidence="2 3">
    <name type="scientific">Chrysochromulina tobinii</name>
    <dbReference type="NCBI Taxonomy" id="1460289"/>
    <lineage>
        <taxon>Eukaryota</taxon>
        <taxon>Haptista</taxon>
        <taxon>Haptophyta</taxon>
        <taxon>Prymnesiophyceae</taxon>
        <taxon>Prymnesiales</taxon>
        <taxon>Chrysochromulinaceae</taxon>
        <taxon>Chrysochromulina</taxon>
    </lineage>
</organism>
<proteinExistence type="predicted"/>
<dbReference type="InterPro" id="IPR040933">
    <property type="entry name" value="PSII_Pbs31"/>
</dbReference>
<evidence type="ECO:0000313" key="3">
    <source>
        <dbReference type="Proteomes" id="UP000037460"/>
    </source>
</evidence>
<dbReference type="Gene3D" id="1.20.120.1740">
    <property type="entry name" value="Sodium ion translocating NADH-quinone reductase subunit C-like"/>
    <property type="match status" value="1"/>
</dbReference>
<dbReference type="Pfam" id="PF18240">
    <property type="entry name" value="PSII_Pbs31"/>
    <property type="match status" value="1"/>
</dbReference>
<sequence length="193" mass="19963">MIYAVLAASAIAFAPPASLHQASAVRSVSVTMSAEAPLVGRREALFAAAAFAAAPLAANADGASSKTVLERARAIYGSRVFRLQGAAPAKVAEEINTFTLFTTGAYRSAADKDTVTKLKALAKEIAKASKAGDAAATSAKVKEFVAVGKIRELDVLPGGNFNPQQRRNPGAPATAEIEAQMGTQAFALYRPVK</sequence>
<dbReference type="OrthoDB" id="202886at2759"/>
<name>A0A0M0JXV0_9EUKA</name>
<dbReference type="EMBL" id="JWZX01002080">
    <property type="protein sequence ID" value="KOO31132.1"/>
    <property type="molecule type" value="Genomic_DNA"/>
</dbReference>
<evidence type="ECO:0000259" key="1">
    <source>
        <dbReference type="Pfam" id="PF18240"/>
    </source>
</evidence>
<feature type="domain" description="Photosystem II Psb31 protein" evidence="1">
    <location>
        <begin position="63"/>
        <end position="150"/>
    </location>
</feature>
<reference evidence="3" key="1">
    <citation type="journal article" date="2015" name="PLoS Genet.">
        <title>Genome Sequence and Transcriptome Analyses of Chrysochromulina tobin: Metabolic Tools for Enhanced Algal Fitness in the Prominent Order Prymnesiales (Haptophyceae).</title>
        <authorList>
            <person name="Hovde B.T."/>
            <person name="Deodato C.R."/>
            <person name="Hunsperger H.M."/>
            <person name="Ryken S.A."/>
            <person name="Yost W."/>
            <person name="Jha R.K."/>
            <person name="Patterson J."/>
            <person name="Monnat R.J. Jr."/>
            <person name="Barlow S.B."/>
            <person name="Starkenburg S.R."/>
            <person name="Cattolico R.A."/>
        </authorList>
    </citation>
    <scope>NUCLEOTIDE SEQUENCE</scope>
    <source>
        <strain evidence="3">CCMP291</strain>
    </source>
</reference>
<comment type="caution">
    <text evidence="2">The sequence shown here is derived from an EMBL/GenBank/DDBJ whole genome shotgun (WGS) entry which is preliminary data.</text>
</comment>
<protein>
    <recommendedName>
        <fullName evidence="1">Photosystem II Psb31 protein domain-containing protein</fullName>
    </recommendedName>
</protein>
<accession>A0A0M0JXV0</accession>
<evidence type="ECO:0000313" key="2">
    <source>
        <dbReference type="EMBL" id="KOO31132.1"/>
    </source>
</evidence>
<dbReference type="AlphaFoldDB" id="A0A0M0JXV0"/>